<evidence type="ECO:0000256" key="2">
    <source>
        <dbReference type="ARBA" id="ARBA00022679"/>
    </source>
</evidence>
<accession>L7JWM2</accession>
<reference evidence="6 7" key="1">
    <citation type="journal article" date="2012" name="PLoS Pathog.">
        <title>The genome of the obligate intracellular parasite Trachipleistophora hominis: new insights into microsporidian genome dynamics and reductive evolution.</title>
        <authorList>
            <person name="Heinz E."/>
            <person name="Williams T.A."/>
            <person name="Nakjang S."/>
            <person name="Noel C.J."/>
            <person name="Swan D.C."/>
            <person name="Goldberg A.V."/>
            <person name="Harris S.R."/>
            <person name="Weinmaier T."/>
            <person name="Markert S."/>
            <person name="Becher D."/>
            <person name="Bernhardt J."/>
            <person name="Dagan T."/>
            <person name="Hacker C."/>
            <person name="Lucocq J.M."/>
            <person name="Schweder T."/>
            <person name="Rattei T."/>
            <person name="Hall N."/>
            <person name="Hirt R.P."/>
            <person name="Embley T.M."/>
        </authorList>
    </citation>
    <scope>NUCLEOTIDE SEQUENCE [LARGE SCALE GENOMIC DNA]</scope>
</reference>
<dbReference type="InParanoid" id="L7JWM2"/>
<dbReference type="OrthoDB" id="10250660at2759"/>
<organism evidence="6 7">
    <name type="scientific">Trachipleistophora hominis</name>
    <name type="common">Microsporidian parasite</name>
    <dbReference type="NCBI Taxonomy" id="72359"/>
    <lineage>
        <taxon>Eukaryota</taxon>
        <taxon>Fungi</taxon>
        <taxon>Fungi incertae sedis</taxon>
        <taxon>Microsporidia</taxon>
        <taxon>Pleistophoridae</taxon>
        <taxon>Trachipleistophora</taxon>
    </lineage>
</organism>
<dbReference type="GO" id="GO:0030697">
    <property type="term" value="F:tRNA (uracil(54)-C5)-methyltransferase activity, S-adenosyl methionine-dependent"/>
    <property type="evidence" value="ECO:0007669"/>
    <property type="project" value="UniProtKB-EC"/>
</dbReference>
<feature type="binding site" evidence="4">
    <location>
        <position position="232"/>
    </location>
    <ligand>
        <name>S-adenosyl-L-methionine</name>
        <dbReference type="ChEBI" id="CHEBI:59789"/>
    </ligand>
</feature>
<dbReference type="STRING" id="72359.L7JWM2"/>
<keyword evidence="3 4" id="KW-0949">S-adenosyl-L-methionine</keyword>
<protein>
    <submittedName>
        <fullName evidence="6">tRNA uracil-5-methyltransferase, tRNA-modifying enzyme</fullName>
        <ecNumber evidence="6">2.1.1.35</ecNumber>
    </submittedName>
</protein>
<feature type="compositionally biased region" description="Polar residues" evidence="5">
    <location>
        <begin position="347"/>
        <end position="359"/>
    </location>
</feature>
<dbReference type="PANTHER" id="PTHR45904">
    <property type="entry name" value="TRNA (URACIL-5-)-METHYLTRANSFERASE"/>
    <property type="match status" value="1"/>
</dbReference>
<evidence type="ECO:0000313" key="7">
    <source>
        <dbReference type="Proteomes" id="UP000011185"/>
    </source>
</evidence>
<dbReference type="GO" id="GO:0032259">
    <property type="term" value="P:methylation"/>
    <property type="evidence" value="ECO:0007669"/>
    <property type="project" value="UniProtKB-KW"/>
</dbReference>
<keyword evidence="7" id="KW-1185">Reference proteome</keyword>
<proteinExistence type="inferred from homology"/>
<sequence length="490" mass="55763">MKLSNLNEFLEKNALHPINELVSPVNTQRNNFEFAFGFNAQGRPCVGFRGQSFKGNKNLCYECTNVEFIGELKQRIEAVDEMVKNCEWMVYDREKGTGYLRMMKVRVVNGNEHLVLVDIDGSNESDRNVQECSGIVDKTNHFSDHHARDKTDQAIVNYEHFYMLFKSCIDGHLQQLYNFLMNLPFTNVSLVFNRTKFEGISPGPSLIIKGASHLFQHIHNLKFKISFFTFFQTNIEMLIAIVEQIKAVKKNNPYLLDLCCGSLVLGMMLCSDYKEVIGVENNLECVKDFNVNRDVNEVKNCRIMGVDVNTVSVREIVRSILKEKTASRVSDGLNEKELNGNGEGGMISSQNVSNEENQQSTEKCHIGGEIITNDRFAVNKATDNTFATSYTTARLENETINREENITVILDPPRAGVNKRLIKKLRECTAIDELFYISCDFNQSIGNIKDLTRKESNAYKSGFVVVGTYAFDMFAGNKKVEVLYHLRRSK</sequence>
<evidence type="ECO:0000313" key="6">
    <source>
        <dbReference type="EMBL" id="ELQ75685.1"/>
    </source>
</evidence>
<dbReference type="InterPro" id="IPR029063">
    <property type="entry name" value="SAM-dependent_MTases_sf"/>
</dbReference>
<dbReference type="InterPro" id="IPR045850">
    <property type="entry name" value="TRM2_met"/>
</dbReference>
<dbReference type="VEuPathDB" id="MicrosporidiaDB:THOM_1357"/>
<feature type="active site" description="Nucleophile" evidence="4">
    <location>
        <position position="439"/>
    </location>
</feature>
<dbReference type="Proteomes" id="UP000011185">
    <property type="component" value="Unassembled WGS sequence"/>
</dbReference>
<dbReference type="GO" id="GO:0003723">
    <property type="term" value="F:RNA binding"/>
    <property type="evidence" value="ECO:0007669"/>
    <property type="project" value="TreeGrafter"/>
</dbReference>
<evidence type="ECO:0000256" key="1">
    <source>
        <dbReference type="ARBA" id="ARBA00022603"/>
    </source>
</evidence>
<dbReference type="EMBL" id="JH993935">
    <property type="protein sequence ID" value="ELQ75685.1"/>
    <property type="molecule type" value="Genomic_DNA"/>
</dbReference>
<evidence type="ECO:0000256" key="5">
    <source>
        <dbReference type="SAM" id="MobiDB-lite"/>
    </source>
</evidence>
<comment type="similarity">
    <text evidence="4">Belongs to the class I-like SAM-binding methyltransferase superfamily. RNA M5U methyltransferase family.</text>
</comment>
<evidence type="ECO:0000256" key="3">
    <source>
        <dbReference type="ARBA" id="ARBA00022691"/>
    </source>
</evidence>
<dbReference type="EC" id="2.1.1.35" evidence="6"/>
<keyword evidence="1 4" id="KW-0489">Methyltransferase</keyword>
<dbReference type="PROSITE" id="PS51687">
    <property type="entry name" value="SAM_MT_RNA_M5U"/>
    <property type="match status" value="1"/>
</dbReference>
<gene>
    <name evidence="6" type="ORF">THOM_1357</name>
</gene>
<name>L7JWM2_TRAHO</name>
<dbReference type="PANTHER" id="PTHR45904:SF2">
    <property type="entry name" value="TRNA (URACIL-5-)-METHYLTRANSFERASE HOMOLOG A"/>
    <property type="match status" value="1"/>
</dbReference>
<feature type="region of interest" description="Disordered" evidence="5">
    <location>
        <begin position="333"/>
        <end position="359"/>
    </location>
</feature>
<feature type="binding site" evidence="4">
    <location>
        <position position="411"/>
    </location>
    <ligand>
        <name>S-adenosyl-L-methionine</name>
        <dbReference type="ChEBI" id="CHEBI:59789"/>
    </ligand>
</feature>
<evidence type="ECO:0000256" key="4">
    <source>
        <dbReference type="PROSITE-ProRule" id="PRU01024"/>
    </source>
</evidence>
<dbReference type="HOGENOM" id="CLU_024084_0_0_1"/>
<dbReference type="AlphaFoldDB" id="L7JWM2"/>
<comment type="caution">
    <text evidence="4">Lacks conserved residue(s) required for the propagation of feature annotation.</text>
</comment>
<dbReference type="InterPro" id="IPR010280">
    <property type="entry name" value="U5_MeTrfase_fam"/>
</dbReference>
<keyword evidence="2 4" id="KW-0808">Transferase</keyword>
<dbReference type="Gene3D" id="3.40.50.150">
    <property type="entry name" value="Vaccinia Virus protein VP39"/>
    <property type="match status" value="2"/>
</dbReference>
<dbReference type="SUPFAM" id="SSF53335">
    <property type="entry name" value="S-adenosyl-L-methionine-dependent methyltransferases"/>
    <property type="match status" value="1"/>
</dbReference>
<dbReference type="GO" id="GO:0006396">
    <property type="term" value="P:RNA processing"/>
    <property type="evidence" value="ECO:0007669"/>
    <property type="project" value="InterPro"/>
</dbReference>
<dbReference type="Gene3D" id="2.40.50.1070">
    <property type="match status" value="1"/>
</dbReference>
<feature type="binding site" evidence="4">
    <location>
        <position position="280"/>
    </location>
    <ligand>
        <name>S-adenosyl-L-methionine</name>
        <dbReference type="ChEBI" id="CHEBI:59789"/>
    </ligand>
</feature>
<dbReference type="OMA" id="DELFYIS"/>